<dbReference type="EMBL" id="CP001359">
    <property type="protein sequence ID" value="ACL67692.1"/>
    <property type="molecule type" value="Genomic_DNA"/>
</dbReference>
<evidence type="ECO:0000259" key="2">
    <source>
        <dbReference type="PROSITE" id="PS50828"/>
    </source>
</evidence>
<sequence length="104" mass="10939">MARAPDPPSGGDDPFSEPVPLPIDGTLDLHAFPPAEVGTLVPEWIGACREAGLTELRIVHGKGIGALRRTVEALLARDPRVKAFRPAGEDRGGWGATLVTLHAS</sequence>
<dbReference type="PANTHER" id="PTHR35562:SF2">
    <property type="entry name" value="DNA ENDONUCLEASE SMRA-RELATED"/>
    <property type="match status" value="1"/>
</dbReference>
<feature type="region of interest" description="Disordered" evidence="1">
    <location>
        <begin position="1"/>
        <end position="21"/>
    </location>
</feature>
<organism evidence="3 4">
    <name type="scientific">Anaeromyxobacter dehalogenans (strain ATCC BAA-258 / DSM 21875 / 2CP-1)</name>
    <dbReference type="NCBI Taxonomy" id="455488"/>
    <lineage>
        <taxon>Bacteria</taxon>
        <taxon>Pseudomonadati</taxon>
        <taxon>Myxococcota</taxon>
        <taxon>Myxococcia</taxon>
        <taxon>Myxococcales</taxon>
        <taxon>Cystobacterineae</taxon>
        <taxon>Anaeromyxobacteraceae</taxon>
        <taxon>Anaeromyxobacter</taxon>
    </lineage>
</organism>
<gene>
    <name evidence="3" type="ordered locus">A2cp1_4375</name>
</gene>
<evidence type="ECO:0000313" key="3">
    <source>
        <dbReference type="EMBL" id="ACL67692.1"/>
    </source>
</evidence>
<proteinExistence type="predicted"/>
<dbReference type="SUPFAM" id="SSF160443">
    <property type="entry name" value="SMR domain-like"/>
    <property type="match status" value="1"/>
</dbReference>
<dbReference type="InterPro" id="IPR036063">
    <property type="entry name" value="Smr_dom_sf"/>
</dbReference>
<dbReference type="PROSITE" id="PS50828">
    <property type="entry name" value="SMR"/>
    <property type="match status" value="1"/>
</dbReference>
<evidence type="ECO:0000256" key="1">
    <source>
        <dbReference type="SAM" id="MobiDB-lite"/>
    </source>
</evidence>
<accession>B8JBT4</accession>
<protein>
    <submittedName>
        <fullName evidence="3">Smr protein/MutS2</fullName>
    </submittedName>
</protein>
<dbReference type="HOGENOM" id="CLU_109169_1_0_7"/>
<dbReference type="KEGG" id="acp:A2cp1_4375"/>
<feature type="domain" description="Smr" evidence="2">
    <location>
        <begin position="27"/>
        <end position="102"/>
    </location>
</feature>
<dbReference type="SMART" id="SM00463">
    <property type="entry name" value="SMR"/>
    <property type="match status" value="1"/>
</dbReference>
<dbReference type="RefSeq" id="WP_015935380.1">
    <property type="nucleotide sequence ID" value="NC_011891.1"/>
</dbReference>
<dbReference type="PANTHER" id="PTHR35562">
    <property type="entry name" value="DNA ENDONUCLEASE SMRA-RELATED"/>
    <property type="match status" value="1"/>
</dbReference>
<dbReference type="Gene3D" id="3.30.1370.110">
    <property type="match status" value="1"/>
</dbReference>
<name>B8JBT4_ANAD2</name>
<dbReference type="Proteomes" id="UP000007089">
    <property type="component" value="Chromosome"/>
</dbReference>
<keyword evidence="4" id="KW-1185">Reference proteome</keyword>
<dbReference type="Pfam" id="PF01713">
    <property type="entry name" value="Smr"/>
    <property type="match status" value="1"/>
</dbReference>
<dbReference type="InterPro" id="IPR002625">
    <property type="entry name" value="Smr_dom"/>
</dbReference>
<dbReference type="AlphaFoldDB" id="B8JBT4"/>
<reference evidence="3" key="1">
    <citation type="submission" date="2009-01" db="EMBL/GenBank/DDBJ databases">
        <title>Complete sequence of Anaeromyxobacter dehalogenans 2CP-1.</title>
        <authorList>
            <consortium name="US DOE Joint Genome Institute"/>
            <person name="Lucas S."/>
            <person name="Copeland A."/>
            <person name="Lapidus A."/>
            <person name="Glavina del Rio T."/>
            <person name="Dalin E."/>
            <person name="Tice H."/>
            <person name="Bruce D."/>
            <person name="Goodwin L."/>
            <person name="Pitluck S."/>
            <person name="Saunders E."/>
            <person name="Brettin T."/>
            <person name="Detter J.C."/>
            <person name="Han C."/>
            <person name="Larimer F."/>
            <person name="Land M."/>
            <person name="Hauser L."/>
            <person name="Kyrpides N."/>
            <person name="Ovchinnikova G."/>
            <person name="Beliaev A.S."/>
            <person name="Richardson P."/>
        </authorList>
    </citation>
    <scope>NUCLEOTIDE SEQUENCE</scope>
    <source>
        <strain evidence="3">2CP-1</strain>
    </source>
</reference>
<evidence type="ECO:0000313" key="4">
    <source>
        <dbReference type="Proteomes" id="UP000007089"/>
    </source>
</evidence>
<feature type="compositionally biased region" description="Low complexity" evidence="1">
    <location>
        <begin position="9"/>
        <end position="18"/>
    </location>
</feature>